<evidence type="ECO:0000256" key="1">
    <source>
        <dbReference type="SAM" id="Phobius"/>
    </source>
</evidence>
<dbReference type="GeneID" id="28884930"/>
<dbReference type="EMBL" id="LSBI01000002">
    <property type="protein sequence ID" value="OAQ93636.1"/>
    <property type="molecule type" value="Genomic_DNA"/>
</dbReference>
<dbReference type="AlphaFoldDB" id="A0A179HT38"/>
<protein>
    <submittedName>
        <fullName evidence="2">Uncharacterized protein</fullName>
    </submittedName>
</protein>
<dbReference type="STRING" id="33203.A0A179HT38"/>
<reference evidence="2 3" key="1">
    <citation type="submission" date="2016-02" db="EMBL/GenBank/DDBJ databases">
        <title>Biosynthesis of antibiotic leucinostatins and their inhibition on Phytophthora in bio-control Purpureocillium lilacinum.</title>
        <authorList>
            <person name="Wang G."/>
            <person name="Liu Z."/>
            <person name="Lin R."/>
            <person name="Li E."/>
            <person name="Mao Z."/>
            <person name="Ling J."/>
            <person name="Yin W."/>
            <person name="Xie B."/>
        </authorList>
    </citation>
    <scope>NUCLEOTIDE SEQUENCE [LARGE SCALE GENOMIC DNA]</scope>
    <source>
        <strain evidence="2">PLFJ-1</strain>
    </source>
</reference>
<dbReference type="KEGG" id="plj:28884930"/>
<gene>
    <name evidence="2" type="ORF">VFPFJ_02798</name>
</gene>
<sequence length="197" mass="21987">MFRSMIAGTSTAMILGITASMASSLIWGTATLPFVVFSSLGFALGSARWYMVSSQEALLQLRRYPALLRMHIVANFPWLPEYAARDVRWFTPERFAVDWVQRSVLVAGWLSAQPALEELHSQVQAAIVQKYVDEAPGEEEHEATKNYGSSKLLLAMGSLSLLCASILLSYVRREAFPASQFTSKFWWAATQFGPGLW</sequence>
<name>A0A179HT38_PURLI</name>
<keyword evidence="1" id="KW-1133">Transmembrane helix</keyword>
<keyword evidence="1" id="KW-0472">Membrane</keyword>
<evidence type="ECO:0000313" key="2">
    <source>
        <dbReference type="EMBL" id="OAQ93636.1"/>
    </source>
</evidence>
<keyword evidence="1" id="KW-0812">Transmembrane</keyword>
<dbReference type="OMA" id="IDFGMHG"/>
<proteinExistence type="predicted"/>
<accession>A0A179HT38</accession>
<feature type="transmembrane region" description="Helical" evidence="1">
    <location>
        <begin position="152"/>
        <end position="171"/>
    </location>
</feature>
<organism evidence="2 3">
    <name type="scientific">Purpureocillium lilacinum</name>
    <name type="common">Paecilomyces lilacinus</name>
    <dbReference type="NCBI Taxonomy" id="33203"/>
    <lineage>
        <taxon>Eukaryota</taxon>
        <taxon>Fungi</taxon>
        <taxon>Dikarya</taxon>
        <taxon>Ascomycota</taxon>
        <taxon>Pezizomycotina</taxon>
        <taxon>Sordariomycetes</taxon>
        <taxon>Hypocreomycetidae</taxon>
        <taxon>Hypocreales</taxon>
        <taxon>Ophiocordycipitaceae</taxon>
        <taxon>Purpureocillium</taxon>
    </lineage>
</organism>
<comment type="caution">
    <text evidence="2">The sequence shown here is derived from an EMBL/GenBank/DDBJ whole genome shotgun (WGS) entry which is preliminary data.</text>
</comment>
<evidence type="ECO:0000313" key="3">
    <source>
        <dbReference type="Proteomes" id="UP000078340"/>
    </source>
</evidence>
<dbReference type="Proteomes" id="UP000078340">
    <property type="component" value="Unassembled WGS sequence"/>
</dbReference>